<feature type="transmembrane region" description="Helical" evidence="1">
    <location>
        <begin position="64"/>
        <end position="83"/>
    </location>
</feature>
<dbReference type="AlphaFoldDB" id="A0A2S6H2R8"/>
<gene>
    <name evidence="2" type="ORF">B0F88_106104</name>
</gene>
<name>A0A2S6H2R8_9GAMM</name>
<evidence type="ECO:0000313" key="3">
    <source>
        <dbReference type="Proteomes" id="UP000238071"/>
    </source>
</evidence>
<keyword evidence="1" id="KW-0812">Transmembrane</keyword>
<reference evidence="2 3" key="1">
    <citation type="submission" date="2018-02" db="EMBL/GenBank/DDBJ databases">
        <title>Subsurface microbial communities from deep shales in Ohio and West Virginia, USA.</title>
        <authorList>
            <person name="Wrighton K."/>
        </authorList>
    </citation>
    <scope>NUCLEOTIDE SEQUENCE [LARGE SCALE GENOMIC DNA]</scope>
    <source>
        <strain evidence="2 3">OWC-G53F</strain>
    </source>
</reference>
<comment type="caution">
    <text evidence="2">The sequence shown here is derived from an EMBL/GenBank/DDBJ whole genome shotgun (WGS) entry which is preliminary data.</text>
</comment>
<organism evidence="2 3">
    <name type="scientific">Methylobacter tundripaludum</name>
    <dbReference type="NCBI Taxonomy" id="173365"/>
    <lineage>
        <taxon>Bacteria</taxon>
        <taxon>Pseudomonadati</taxon>
        <taxon>Pseudomonadota</taxon>
        <taxon>Gammaproteobacteria</taxon>
        <taxon>Methylococcales</taxon>
        <taxon>Methylococcaceae</taxon>
        <taxon>Methylobacter</taxon>
    </lineage>
</organism>
<accession>A0A2S6H2R8</accession>
<dbReference type="Proteomes" id="UP000238071">
    <property type="component" value="Unassembled WGS sequence"/>
</dbReference>
<protein>
    <submittedName>
        <fullName evidence="2">Uncharacterized protein</fullName>
    </submittedName>
</protein>
<evidence type="ECO:0000313" key="2">
    <source>
        <dbReference type="EMBL" id="PPK71753.1"/>
    </source>
</evidence>
<proteinExistence type="predicted"/>
<keyword evidence="1" id="KW-1133">Transmembrane helix</keyword>
<evidence type="ECO:0000256" key="1">
    <source>
        <dbReference type="SAM" id="Phobius"/>
    </source>
</evidence>
<keyword evidence="1" id="KW-0472">Membrane</keyword>
<dbReference type="EMBL" id="PTIY01000006">
    <property type="protein sequence ID" value="PPK71753.1"/>
    <property type="molecule type" value="Genomic_DNA"/>
</dbReference>
<sequence length="91" mass="9918">MKGWQAPQSVLFPASNSNIEASQAPQPEHAPVILDILSRSSTPLLTSSLICCLVVPLQWQITSFLYGLISFIACLGFCIALHASRDNDFQV</sequence>
<keyword evidence="3" id="KW-1185">Reference proteome</keyword>